<dbReference type="Pfam" id="PF08613">
    <property type="entry name" value="Cyclin"/>
    <property type="match status" value="1"/>
</dbReference>
<dbReference type="InterPro" id="IPR036915">
    <property type="entry name" value="Cyclin-like_sf"/>
</dbReference>
<accession>A0A5A7PA77</accession>
<reference evidence="5" key="1">
    <citation type="journal article" date="2019" name="Curr. Biol.">
        <title>Genome Sequence of Striga asiatica Provides Insight into the Evolution of Plant Parasitism.</title>
        <authorList>
            <person name="Yoshida S."/>
            <person name="Kim S."/>
            <person name="Wafula E.K."/>
            <person name="Tanskanen J."/>
            <person name="Kim Y.M."/>
            <person name="Honaas L."/>
            <person name="Yang Z."/>
            <person name="Spallek T."/>
            <person name="Conn C.E."/>
            <person name="Ichihashi Y."/>
            <person name="Cheong K."/>
            <person name="Cui S."/>
            <person name="Der J.P."/>
            <person name="Gundlach H."/>
            <person name="Jiao Y."/>
            <person name="Hori C."/>
            <person name="Ishida J.K."/>
            <person name="Kasahara H."/>
            <person name="Kiba T."/>
            <person name="Kim M.S."/>
            <person name="Koo N."/>
            <person name="Laohavisit A."/>
            <person name="Lee Y.H."/>
            <person name="Lumba S."/>
            <person name="McCourt P."/>
            <person name="Mortimer J.C."/>
            <person name="Mutuku J.M."/>
            <person name="Nomura T."/>
            <person name="Sasaki-Sekimoto Y."/>
            <person name="Seto Y."/>
            <person name="Wang Y."/>
            <person name="Wakatake T."/>
            <person name="Sakakibara H."/>
            <person name="Demura T."/>
            <person name="Yamaguchi S."/>
            <person name="Yoneyama K."/>
            <person name="Manabe R.I."/>
            <person name="Nelson D.C."/>
            <person name="Schulman A.H."/>
            <person name="Timko M.P."/>
            <person name="dePamphilis C.W."/>
            <person name="Choi D."/>
            <person name="Shirasu K."/>
        </authorList>
    </citation>
    <scope>NUCLEOTIDE SEQUENCE [LARGE SCALE GENOMIC DNA]</scope>
    <source>
        <strain evidence="5">cv. UVA1</strain>
    </source>
</reference>
<dbReference type="GO" id="GO:0051301">
    <property type="term" value="P:cell division"/>
    <property type="evidence" value="ECO:0007669"/>
    <property type="project" value="UniProtKB-KW"/>
</dbReference>
<evidence type="ECO:0000256" key="2">
    <source>
        <dbReference type="ARBA" id="ARBA00022618"/>
    </source>
</evidence>
<evidence type="ECO:0000256" key="1">
    <source>
        <dbReference type="ARBA" id="ARBA00007215"/>
    </source>
</evidence>
<dbReference type="SUPFAM" id="SSF47954">
    <property type="entry name" value="Cyclin-like"/>
    <property type="match status" value="1"/>
</dbReference>
<proteinExistence type="inferred from homology"/>
<dbReference type="OrthoDB" id="337735at2759"/>
<dbReference type="EMBL" id="BKCP01004224">
    <property type="protein sequence ID" value="GER29765.1"/>
    <property type="molecule type" value="Genomic_DNA"/>
</dbReference>
<comment type="similarity">
    <text evidence="1">Belongs to the cyclin family. Cyclin U/P subfamily.</text>
</comment>
<organism evidence="4 5">
    <name type="scientific">Striga asiatica</name>
    <name type="common">Asiatic witchweed</name>
    <name type="synonym">Buchnera asiatica</name>
    <dbReference type="NCBI Taxonomy" id="4170"/>
    <lineage>
        <taxon>Eukaryota</taxon>
        <taxon>Viridiplantae</taxon>
        <taxon>Streptophyta</taxon>
        <taxon>Embryophyta</taxon>
        <taxon>Tracheophyta</taxon>
        <taxon>Spermatophyta</taxon>
        <taxon>Magnoliopsida</taxon>
        <taxon>eudicotyledons</taxon>
        <taxon>Gunneridae</taxon>
        <taxon>Pentapetalae</taxon>
        <taxon>asterids</taxon>
        <taxon>lamiids</taxon>
        <taxon>Lamiales</taxon>
        <taxon>Orobanchaceae</taxon>
        <taxon>Buchnereae</taxon>
        <taxon>Striga</taxon>
    </lineage>
</organism>
<comment type="caution">
    <text evidence="4">The sequence shown here is derived from an EMBL/GenBank/DDBJ whole genome shotgun (WGS) entry which is preliminary data.</text>
</comment>
<dbReference type="GO" id="GO:0019901">
    <property type="term" value="F:protein kinase binding"/>
    <property type="evidence" value="ECO:0007669"/>
    <property type="project" value="InterPro"/>
</dbReference>
<dbReference type="InterPro" id="IPR013922">
    <property type="entry name" value="Cyclin_PHO80-like"/>
</dbReference>
<name>A0A5A7PA77_STRAF</name>
<dbReference type="Proteomes" id="UP000325081">
    <property type="component" value="Unassembled WGS sequence"/>
</dbReference>
<sequence>METSGPDADRISSNDYAALGLKDSRKDNIGNPRILSLLGMLLEKSVQKNERLFETSQIKDAITIFHGSRAPAISIQLYIDRIFKYSCCSPSCFLIAHIYMERFIQRTNFFLTSLNIHRLLVTSVMVAAKFMDDSFFNNAYYARVGGVSTSEMNKLEKKFLFSLDFRLYVNVNTFGKYCSVFKREGSSGRIERPIKSCGVEESWTNKDDPAHGQSTAR</sequence>
<dbReference type="PANTHER" id="PTHR15615">
    <property type="match status" value="1"/>
</dbReference>
<keyword evidence="3" id="KW-0131">Cell cycle</keyword>
<gene>
    <name evidence="4" type="ORF">STAS_05645</name>
</gene>
<dbReference type="AlphaFoldDB" id="A0A5A7PA77"/>
<evidence type="ECO:0000256" key="3">
    <source>
        <dbReference type="ARBA" id="ARBA00023306"/>
    </source>
</evidence>
<evidence type="ECO:0000313" key="4">
    <source>
        <dbReference type="EMBL" id="GER29765.1"/>
    </source>
</evidence>
<dbReference type="Gene3D" id="1.10.472.10">
    <property type="entry name" value="Cyclin-like"/>
    <property type="match status" value="1"/>
</dbReference>
<dbReference type="PANTHER" id="PTHR15615:SF108">
    <property type="entry name" value="PROTEIN CNPPD1"/>
    <property type="match status" value="1"/>
</dbReference>
<keyword evidence="5" id="KW-1185">Reference proteome</keyword>
<evidence type="ECO:0000313" key="5">
    <source>
        <dbReference type="Proteomes" id="UP000325081"/>
    </source>
</evidence>
<keyword evidence="2" id="KW-0132">Cell division</keyword>
<protein>
    <submittedName>
        <fullName evidence="4">Cyclin family protein</fullName>
    </submittedName>
</protein>